<gene>
    <name evidence="1" type="ORF">K7432_006368</name>
</gene>
<dbReference type="EMBL" id="JASJQH010007153">
    <property type="protein sequence ID" value="KAK9717254.1"/>
    <property type="molecule type" value="Genomic_DNA"/>
</dbReference>
<accession>A0ABR2W1R8</accession>
<reference evidence="1 2" key="1">
    <citation type="submission" date="2023-04" db="EMBL/GenBank/DDBJ databases">
        <title>Genome of Basidiobolus ranarum AG-B5.</title>
        <authorList>
            <person name="Stajich J.E."/>
            <person name="Carter-House D."/>
            <person name="Gryganskyi A."/>
        </authorList>
    </citation>
    <scope>NUCLEOTIDE SEQUENCE [LARGE SCALE GENOMIC DNA]</scope>
    <source>
        <strain evidence="1 2">AG-B5</strain>
    </source>
</reference>
<keyword evidence="2" id="KW-1185">Reference proteome</keyword>
<name>A0ABR2W1R8_9FUNG</name>
<sequence>MWLLTTLIYVTTIVITTVIGDQITIANPLPYSVIVASRPFNITLELEVSGGLHTPKIQLDILTKDGKELYTKIHQFTGPELLEKPGNVEWAFPIESPEEHYTIRASGDAEYTSESQVVKVHMERQIRVFVQRPLSKPSYKLNLKRSR</sequence>
<protein>
    <submittedName>
        <fullName evidence="1">Uncharacterized protein</fullName>
    </submittedName>
</protein>
<evidence type="ECO:0000313" key="1">
    <source>
        <dbReference type="EMBL" id="KAK9717254.1"/>
    </source>
</evidence>
<organism evidence="1 2">
    <name type="scientific">Basidiobolus ranarum</name>
    <dbReference type="NCBI Taxonomy" id="34480"/>
    <lineage>
        <taxon>Eukaryota</taxon>
        <taxon>Fungi</taxon>
        <taxon>Fungi incertae sedis</taxon>
        <taxon>Zoopagomycota</taxon>
        <taxon>Entomophthoromycotina</taxon>
        <taxon>Basidiobolomycetes</taxon>
        <taxon>Basidiobolales</taxon>
        <taxon>Basidiobolaceae</taxon>
        <taxon>Basidiobolus</taxon>
    </lineage>
</organism>
<comment type="caution">
    <text evidence="1">The sequence shown here is derived from an EMBL/GenBank/DDBJ whole genome shotgun (WGS) entry which is preliminary data.</text>
</comment>
<proteinExistence type="predicted"/>
<dbReference type="Proteomes" id="UP001479436">
    <property type="component" value="Unassembled WGS sequence"/>
</dbReference>
<evidence type="ECO:0000313" key="2">
    <source>
        <dbReference type="Proteomes" id="UP001479436"/>
    </source>
</evidence>